<comment type="caution">
    <text evidence="1">The sequence shown here is derived from an EMBL/GenBank/DDBJ whole genome shotgun (WGS) entry which is preliminary data.</text>
</comment>
<gene>
    <name evidence="1" type="ORF">RF11_06710</name>
</gene>
<proteinExistence type="predicted"/>
<sequence>MSNKDYYEMGYDIIKRFKFSKIPTDQINIIIDDTIINMKAFTTGINNQINNKSHNKISTPKKWNLRYMYLLPKLHKKRKEWLKPNIPKVNLLFDRAAQYFTILENTSIQY</sequence>
<dbReference type="Proteomes" id="UP000031668">
    <property type="component" value="Unassembled WGS sequence"/>
</dbReference>
<protein>
    <submittedName>
        <fullName evidence="1">Uncharacterized protein</fullName>
    </submittedName>
</protein>
<organism evidence="1 2">
    <name type="scientific">Thelohanellus kitauei</name>
    <name type="common">Myxosporean</name>
    <dbReference type="NCBI Taxonomy" id="669202"/>
    <lineage>
        <taxon>Eukaryota</taxon>
        <taxon>Metazoa</taxon>
        <taxon>Cnidaria</taxon>
        <taxon>Myxozoa</taxon>
        <taxon>Myxosporea</taxon>
        <taxon>Bivalvulida</taxon>
        <taxon>Platysporina</taxon>
        <taxon>Myxobolidae</taxon>
        <taxon>Thelohanellus</taxon>
    </lineage>
</organism>
<reference evidence="1 2" key="1">
    <citation type="journal article" date="2014" name="Genome Biol. Evol.">
        <title>The genome of the myxosporean Thelohanellus kitauei shows adaptations to nutrient acquisition within its fish host.</title>
        <authorList>
            <person name="Yang Y."/>
            <person name="Xiong J."/>
            <person name="Zhou Z."/>
            <person name="Huo F."/>
            <person name="Miao W."/>
            <person name="Ran C."/>
            <person name="Liu Y."/>
            <person name="Zhang J."/>
            <person name="Feng J."/>
            <person name="Wang M."/>
            <person name="Wang M."/>
            <person name="Wang L."/>
            <person name="Yao B."/>
        </authorList>
    </citation>
    <scope>NUCLEOTIDE SEQUENCE [LARGE SCALE GENOMIC DNA]</scope>
    <source>
        <strain evidence="1">Wuqing</strain>
    </source>
</reference>
<keyword evidence="2" id="KW-1185">Reference proteome</keyword>
<accession>A0A0C2MUI7</accession>
<name>A0A0C2MUI7_THEKT</name>
<evidence type="ECO:0000313" key="1">
    <source>
        <dbReference type="EMBL" id="KII67845.1"/>
    </source>
</evidence>
<evidence type="ECO:0000313" key="2">
    <source>
        <dbReference type="Proteomes" id="UP000031668"/>
    </source>
</evidence>
<dbReference type="EMBL" id="JWZT01003062">
    <property type="protein sequence ID" value="KII67845.1"/>
    <property type="molecule type" value="Genomic_DNA"/>
</dbReference>
<dbReference type="AlphaFoldDB" id="A0A0C2MUI7"/>